<dbReference type="EMBL" id="LWQS01000059">
    <property type="protein sequence ID" value="OAN45142.1"/>
    <property type="molecule type" value="Genomic_DNA"/>
</dbReference>
<dbReference type="GO" id="GO:0046872">
    <property type="term" value="F:metal ion binding"/>
    <property type="evidence" value="ECO:0007669"/>
    <property type="project" value="UniProtKB-KW"/>
</dbReference>
<dbReference type="InterPro" id="IPR050492">
    <property type="entry name" value="Bact_metal-bind_prot9"/>
</dbReference>
<dbReference type="GO" id="GO:0030001">
    <property type="term" value="P:metal ion transport"/>
    <property type="evidence" value="ECO:0007669"/>
    <property type="project" value="InterPro"/>
</dbReference>
<dbReference type="PRINTS" id="PR00691">
    <property type="entry name" value="ADHESINB"/>
</dbReference>
<feature type="chain" id="PRO_5008091765" evidence="6">
    <location>
        <begin position="23"/>
        <end position="309"/>
    </location>
</feature>
<evidence type="ECO:0000256" key="4">
    <source>
        <dbReference type="ARBA" id="ARBA00022729"/>
    </source>
</evidence>
<dbReference type="GO" id="GO:0007155">
    <property type="term" value="P:cell adhesion"/>
    <property type="evidence" value="ECO:0007669"/>
    <property type="project" value="InterPro"/>
</dbReference>
<reference evidence="7 8" key="1">
    <citation type="submission" date="2016-04" db="EMBL/GenBank/DDBJ databases">
        <title>Chloroflexus islandicus sp. nov., a thermophilic filamentous anoxygenic phototrophic bacterium from geyser Strokkur (Iceland).</title>
        <authorList>
            <person name="Gaisin V.A."/>
            <person name="Kalashnikov A.M."/>
            <person name="Sukhacheva M.V."/>
            <person name="Grouzdev D.S."/>
            <person name="Ivanov T.M."/>
            <person name="Kuznetsov B."/>
            <person name="Gorlenko V.M."/>
        </authorList>
    </citation>
    <scope>NUCLEOTIDE SEQUENCE [LARGE SCALE GENOMIC DNA]</scope>
    <source>
        <strain evidence="8">isl-2</strain>
    </source>
</reference>
<gene>
    <name evidence="7" type="ORF">A6A03_15610</name>
</gene>
<dbReference type="GO" id="GO:0030313">
    <property type="term" value="C:cell envelope"/>
    <property type="evidence" value="ECO:0007669"/>
    <property type="project" value="UniProtKB-SubCell"/>
</dbReference>
<keyword evidence="4 6" id="KW-0732">Signal</keyword>
<dbReference type="Gene3D" id="3.40.50.1980">
    <property type="entry name" value="Nitrogenase molybdenum iron protein domain"/>
    <property type="match status" value="2"/>
</dbReference>
<dbReference type="AlphaFoldDB" id="A0A178M8R8"/>
<evidence type="ECO:0000313" key="8">
    <source>
        <dbReference type="Proteomes" id="UP000078287"/>
    </source>
</evidence>
<proteinExistence type="inferred from homology"/>
<dbReference type="OrthoDB" id="9810636at2"/>
<dbReference type="InterPro" id="IPR006127">
    <property type="entry name" value="ZnuA-like"/>
</dbReference>
<organism evidence="7 8">
    <name type="scientific">Chloroflexus islandicus</name>
    <dbReference type="NCBI Taxonomy" id="1707952"/>
    <lineage>
        <taxon>Bacteria</taxon>
        <taxon>Bacillati</taxon>
        <taxon>Chloroflexota</taxon>
        <taxon>Chloroflexia</taxon>
        <taxon>Chloroflexales</taxon>
        <taxon>Chloroflexineae</taxon>
        <taxon>Chloroflexaceae</taxon>
        <taxon>Chloroflexus</taxon>
    </lineage>
</organism>
<evidence type="ECO:0000256" key="2">
    <source>
        <dbReference type="ARBA" id="ARBA00022448"/>
    </source>
</evidence>
<comment type="similarity">
    <text evidence="5">Belongs to the bacterial solute-binding protein 9 family.</text>
</comment>
<evidence type="ECO:0000256" key="6">
    <source>
        <dbReference type="SAM" id="SignalP"/>
    </source>
</evidence>
<protein>
    <submittedName>
        <fullName evidence="7">Manganese transporter</fullName>
    </submittedName>
</protein>
<dbReference type="PANTHER" id="PTHR42953">
    <property type="entry name" value="HIGH-AFFINITY ZINC UPTAKE SYSTEM PROTEIN ZNUA-RELATED"/>
    <property type="match status" value="1"/>
</dbReference>
<dbReference type="PANTHER" id="PTHR42953:SF1">
    <property type="entry name" value="METAL-BINDING PROTEIN HI_0362-RELATED"/>
    <property type="match status" value="1"/>
</dbReference>
<dbReference type="RefSeq" id="WP_066788137.1">
    <property type="nucleotide sequence ID" value="NZ_LWQS01000059.1"/>
</dbReference>
<comment type="caution">
    <text evidence="7">The sequence shown here is derived from an EMBL/GenBank/DDBJ whole genome shotgun (WGS) entry which is preliminary data.</text>
</comment>
<evidence type="ECO:0000256" key="1">
    <source>
        <dbReference type="ARBA" id="ARBA00004196"/>
    </source>
</evidence>
<feature type="signal peptide" evidence="6">
    <location>
        <begin position="1"/>
        <end position="22"/>
    </location>
</feature>
<name>A0A178M8R8_9CHLR</name>
<dbReference type="InterPro" id="IPR006129">
    <property type="entry name" value="AdhesinB"/>
</dbReference>
<dbReference type="PRINTS" id="PR00690">
    <property type="entry name" value="ADHESNFAMILY"/>
</dbReference>
<dbReference type="InterPro" id="IPR006128">
    <property type="entry name" value="Lipoprotein_PsaA-like"/>
</dbReference>
<sequence>MRLRLGFIVIMLVILSGCAAPAADGRIRVVATTGPIGDIVQALAGERVALRTMLGPGIDPHTYVATESDLFALQEARLILYNGLHLEAGLSRVFTAINRSGRIPAIAVAEAVPEALLLRWEEGDKVYDPHVWHDPQRWRYAVEAVRDALIAVDPAGSAIYRQRSEQYLAELQALDAELRALAGQIPPERRILVTAHDAFQYFGQAYGLRVEAVQGISTASEASAADIRALTELVVANRIPAIFVETSVSPRTIEAVQSAARAAGHEVRVGGELYSDSLGDPDGPAGTYAGMMRHNMQTIVAALAPAGSD</sequence>
<accession>A0A178M8R8</accession>
<evidence type="ECO:0000256" key="3">
    <source>
        <dbReference type="ARBA" id="ARBA00022723"/>
    </source>
</evidence>
<evidence type="ECO:0000256" key="5">
    <source>
        <dbReference type="RuleBase" id="RU003512"/>
    </source>
</evidence>
<keyword evidence="2 5" id="KW-0813">Transport</keyword>
<dbReference type="Proteomes" id="UP000078287">
    <property type="component" value="Unassembled WGS sequence"/>
</dbReference>
<dbReference type="STRING" id="1707952.A6A03_15610"/>
<dbReference type="PROSITE" id="PS51257">
    <property type="entry name" value="PROKAR_LIPOPROTEIN"/>
    <property type="match status" value="1"/>
</dbReference>
<dbReference type="SUPFAM" id="SSF53807">
    <property type="entry name" value="Helical backbone' metal receptor"/>
    <property type="match status" value="1"/>
</dbReference>
<comment type="subcellular location">
    <subcellularLocation>
        <location evidence="1">Cell envelope</location>
    </subcellularLocation>
</comment>
<evidence type="ECO:0000313" key="7">
    <source>
        <dbReference type="EMBL" id="OAN45142.1"/>
    </source>
</evidence>
<dbReference type="Pfam" id="PF01297">
    <property type="entry name" value="ZnuA"/>
    <property type="match status" value="1"/>
</dbReference>
<keyword evidence="3" id="KW-0479">Metal-binding</keyword>
<keyword evidence="8" id="KW-1185">Reference proteome</keyword>